<sequence>MTITTGTRTGTAWQAAIVAASFAMLLAGTNAINPLLPVYRDLLGLDPLLISLTFVCYVSVLVVVLLVLARPTLTRFAAPLLVAALAVAIGSDVLLAIAQEWSVLAGRAVAGIAGGMGTGAAAALVVAAIGAPGRAISATGNLVGAVVGAGGSQLVVSFAEAGSPQIVALGHASILLVLLVAASIVLRVRRDANRAALVGIRGGTARIRIDRRVVRMLASGSVGWIGVSVGIVFGATIFAELEQPVARAFGPVLMLATSAAAQLSSPAIARRAPWASGLLVQAAGALSVAAGALWAATPVVLVGYALLGVGIGISYRAGLVALTRGATPAQQGALSSLYAAVTYAAAAVAVLLVGGIGNLTGVVPAAIGAFALVGVASLATAVVAPRLRDTAEPLRTP</sequence>
<dbReference type="Gene3D" id="1.20.1250.20">
    <property type="entry name" value="MFS general substrate transporter like domains"/>
    <property type="match status" value="1"/>
</dbReference>
<name>A0A1G8EFY5_9MICO</name>
<protein>
    <recommendedName>
        <fullName evidence="4">Major Facilitator Superfamily protein</fullName>
    </recommendedName>
</protein>
<dbReference type="EMBL" id="LT629695">
    <property type="protein sequence ID" value="SDH68700.1"/>
    <property type="molecule type" value="Genomic_DNA"/>
</dbReference>
<feature type="transmembrane region" description="Helical" evidence="1">
    <location>
        <begin position="76"/>
        <end position="98"/>
    </location>
</feature>
<proteinExistence type="predicted"/>
<feature type="transmembrane region" description="Helical" evidence="1">
    <location>
        <begin position="245"/>
        <end position="263"/>
    </location>
</feature>
<feature type="transmembrane region" description="Helical" evidence="1">
    <location>
        <begin position="334"/>
        <end position="356"/>
    </location>
</feature>
<reference evidence="3" key="1">
    <citation type="submission" date="2016-10" db="EMBL/GenBank/DDBJ databases">
        <authorList>
            <person name="Varghese N."/>
            <person name="Submissions S."/>
        </authorList>
    </citation>
    <scope>NUCLEOTIDE SEQUENCE [LARGE SCALE GENOMIC DNA]</scope>
    <source>
        <strain evidence="3">DSM 22002</strain>
    </source>
</reference>
<feature type="transmembrane region" description="Helical" evidence="1">
    <location>
        <begin position="12"/>
        <end position="36"/>
    </location>
</feature>
<dbReference type="GO" id="GO:0022857">
    <property type="term" value="F:transmembrane transporter activity"/>
    <property type="evidence" value="ECO:0007669"/>
    <property type="project" value="InterPro"/>
</dbReference>
<dbReference type="InterPro" id="IPR036259">
    <property type="entry name" value="MFS_trans_sf"/>
</dbReference>
<accession>A0A1G8EFY5</accession>
<gene>
    <name evidence="2" type="ORF">SAMN04489720_2019</name>
</gene>
<keyword evidence="1" id="KW-0812">Transmembrane</keyword>
<feature type="transmembrane region" description="Helical" evidence="1">
    <location>
        <begin position="48"/>
        <end position="69"/>
    </location>
</feature>
<feature type="transmembrane region" description="Helical" evidence="1">
    <location>
        <begin position="275"/>
        <end position="295"/>
    </location>
</feature>
<dbReference type="OrthoDB" id="5111593at2"/>
<dbReference type="STRING" id="399736.SAMN04489720_2019"/>
<feature type="transmembrane region" description="Helical" evidence="1">
    <location>
        <begin position="362"/>
        <end position="384"/>
    </location>
</feature>
<keyword evidence="1" id="KW-0472">Membrane</keyword>
<dbReference type="Pfam" id="PF07690">
    <property type="entry name" value="MFS_1"/>
    <property type="match status" value="1"/>
</dbReference>
<dbReference type="InterPro" id="IPR011701">
    <property type="entry name" value="MFS"/>
</dbReference>
<dbReference type="AlphaFoldDB" id="A0A1G8EFY5"/>
<feature type="transmembrane region" description="Helical" evidence="1">
    <location>
        <begin position="104"/>
        <end position="129"/>
    </location>
</feature>
<dbReference type="Proteomes" id="UP000198822">
    <property type="component" value="Chromosome I"/>
</dbReference>
<keyword evidence="1" id="KW-1133">Transmembrane helix</keyword>
<feature type="transmembrane region" description="Helical" evidence="1">
    <location>
        <begin position="301"/>
        <end position="322"/>
    </location>
</feature>
<evidence type="ECO:0000313" key="3">
    <source>
        <dbReference type="Proteomes" id="UP000198822"/>
    </source>
</evidence>
<organism evidence="2 3">
    <name type="scientific">Agrococcus jejuensis</name>
    <dbReference type="NCBI Taxonomy" id="399736"/>
    <lineage>
        <taxon>Bacteria</taxon>
        <taxon>Bacillati</taxon>
        <taxon>Actinomycetota</taxon>
        <taxon>Actinomycetes</taxon>
        <taxon>Micrococcales</taxon>
        <taxon>Microbacteriaceae</taxon>
        <taxon>Agrococcus</taxon>
    </lineage>
</organism>
<feature type="transmembrane region" description="Helical" evidence="1">
    <location>
        <begin position="216"/>
        <end position="239"/>
    </location>
</feature>
<evidence type="ECO:0000256" key="1">
    <source>
        <dbReference type="SAM" id="Phobius"/>
    </source>
</evidence>
<dbReference type="RefSeq" id="WP_092504689.1">
    <property type="nucleotide sequence ID" value="NZ_LT629695.1"/>
</dbReference>
<feature type="transmembrane region" description="Helical" evidence="1">
    <location>
        <begin position="141"/>
        <end position="159"/>
    </location>
</feature>
<feature type="transmembrane region" description="Helical" evidence="1">
    <location>
        <begin position="165"/>
        <end position="186"/>
    </location>
</feature>
<keyword evidence="3" id="KW-1185">Reference proteome</keyword>
<evidence type="ECO:0008006" key="4">
    <source>
        <dbReference type="Google" id="ProtNLM"/>
    </source>
</evidence>
<dbReference type="SUPFAM" id="SSF103473">
    <property type="entry name" value="MFS general substrate transporter"/>
    <property type="match status" value="1"/>
</dbReference>
<evidence type="ECO:0000313" key="2">
    <source>
        <dbReference type="EMBL" id="SDH68700.1"/>
    </source>
</evidence>